<feature type="domain" description="Type I restriction modification DNA specificity" evidence="5">
    <location>
        <begin position="60"/>
        <end position="200"/>
    </location>
</feature>
<evidence type="ECO:0000256" key="3">
    <source>
        <dbReference type="ARBA" id="ARBA00023125"/>
    </source>
</evidence>
<name>A0ABP7XVD2_9FLAO</name>
<evidence type="ECO:0000256" key="2">
    <source>
        <dbReference type="ARBA" id="ARBA00022747"/>
    </source>
</evidence>
<evidence type="ECO:0000259" key="5">
    <source>
        <dbReference type="Pfam" id="PF01420"/>
    </source>
</evidence>
<comment type="similarity">
    <text evidence="1">Belongs to the type-I restriction system S methylase family.</text>
</comment>
<gene>
    <name evidence="6" type="ORF">GCM10022250_12720</name>
</gene>
<evidence type="ECO:0000256" key="4">
    <source>
        <dbReference type="SAM" id="Coils"/>
    </source>
</evidence>
<dbReference type="InterPro" id="IPR000055">
    <property type="entry name" value="Restrct_endonuc_typeI_TRD"/>
</dbReference>
<protein>
    <recommendedName>
        <fullName evidence="5">Type I restriction modification DNA specificity domain-containing protein</fullName>
    </recommendedName>
</protein>
<dbReference type="RefSeq" id="WP_229352874.1">
    <property type="nucleotide sequence ID" value="NZ_BAABAO010000003.1"/>
</dbReference>
<sequence length="434" mass="50015">MREGYKETKLGWIPEEWVVKKFTDFASRHKKWSITGGPFGSDLKTSDYAENGVRIIQLQNIGDGAFIDDYKIFTSIQKADKLISSNIYPGDIILSKMGEPVARACFIPNTDNRYVMASDGIRLSIDERTFDSKFVHDYINSSFFRKSAKKVSTGSTRQRIGLPILKKLDVICPPLSEQKVIADCLSIWDRSIEIQTKLIKSKKERRKALMQQLLTGKIRLKGFEKEKGNHSTKLGLQIPCDWKIIKVKDLFEERKETSDDQLKFPLFSLTIEKGITNKTDRYERSFLLRDQESNLYKLVYPNDIVFNPMNLRFGSIAKSTLNIIVSVSAYYNSLKTKINNVDINYYEALFKTPLFINFYDRIAIGSLNEKKRVHLSNFLELDIPYPSFEEQNAIVAILNTAEKEIKMEKLKLVDLQKQKKGLMQQLLTGKVRLV</sequence>
<dbReference type="SUPFAM" id="SSF116734">
    <property type="entry name" value="DNA methylase specificity domain"/>
    <property type="match status" value="2"/>
</dbReference>
<feature type="coiled-coil region" evidence="4">
    <location>
        <begin position="398"/>
        <end position="425"/>
    </location>
</feature>
<proteinExistence type="inferred from homology"/>
<feature type="domain" description="Type I restriction modification DNA specificity" evidence="5">
    <location>
        <begin position="240"/>
        <end position="409"/>
    </location>
</feature>
<keyword evidence="3" id="KW-0238">DNA-binding</keyword>
<reference evidence="7" key="1">
    <citation type="journal article" date="2019" name="Int. J. Syst. Evol. Microbiol.">
        <title>The Global Catalogue of Microorganisms (GCM) 10K type strain sequencing project: providing services to taxonomists for standard genome sequencing and annotation.</title>
        <authorList>
            <consortium name="The Broad Institute Genomics Platform"/>
            <consortium name="The Broad Institute Genome Sequencing Center for Infectious Disease"/>
            <person name="Wu L."/>
            <person name="Ma J."/>
        </authorList>
    </citation>
    <scope>NUCLEOTIDE SEQUENCE [LARGE SCALE GENOMIC DNA]</scope>
    <source>
        <strain evidence="7">JCM 17386</strain>
    </source>
</reference>
<accession>A0ABP7XVD2</accession>
<dbReference type="Gene3D" id="1.10.287.1120">
    <property type="entry name" value="Bipartite methylase S protein"/>
    <property type="match status" value="1"/>
</dbReference>
<dbReference type="Gene3D" id="3.90.220.20">
    <property type="entry name" value="DNA methylase specificity domains"/>
    <property type="match status" value="2"/>
</dbReference>
<dbReference type="InterPro" id="IPR052021">
    <property type="entry name" value="Type-I_RS_S_subunit"/>
</dbReference>
<dbReference type="Proteomes" id="UP001501333">
    <property type="component" value="Unassembled WGS sequence"/>
</dbReference>
<dbReference type="PANTHER" id="PTHR30408">
    <property type="entry name" value="TYPE-1 RESTRICTION ENZYME ECOKI SPECIFICITY PROTEIN"/>
    <property type="match status" value="1"/>
</dbReference>
<dbReference type="EMBL" id="BAABAO010000003">
    <property type="protein sequence ID" value="GAA4126200.1"/>
    <property type="molecule type" value="Genomic_DNA"/>
</dbReference>
<keyword evidence="2" id="KW-0680">Restriction system</keyword>
<keyword evidence="4" id="KW-0175">Coiled coil</keyword>
<dbReference type="Pfam" id="PF01420">
    <property type="entry name" value="Methylase_S"/>
    <property type="match status" value="2"/>
</dbReference>
<dbReference type="InterPro" id="IPR044946">
    <property type="entry name" value="Restrct_endonuc_typeI_TRD_sf"/>
</dbReference>
<organism evidence="6 7">
    <name type="scientific">Flavobacterium chungbukense</name>
    <dbReference type="NCBI Taxonomy" id="877464"/>
    <lineage>
        <taxon>Bacteria</taxon>
        <taxon>Pseudomonadati</taxon>
        <taxon>Bacteroidota</taxon>
        <taxon>Flavobacteriia</taxon>
        <taxon>Flavobacteriales</taxon>
        <taxon>Flavobacteriaceae</taxon>
        <taxon>Flavobacterium</taxon>
    </lineage>
</organism>
<evidence type="ECO:0000256" key="1">
    <source>
        <dbReference type="ARBA" id="ARBA00010923"/>
    </source>
</evidence>
<dbReference type="PANTHER" id="PTHR30408:SF12">
    <property type="entry name" value="TYPE I RESTRICTION ENZYME MJAVIII SPECIFICITY SUBUNIT"/>
    <property type="match status" value="1"/>
</dbReference>
<keyword evidence="7" id="KW-1185">Reference proteome</keyword>
<evidence type="ECO:0000313" key="7">
    <source>
        <dbReference type="Proteomes" id="UP001501333"/>
    </source>
</evidence>
<comment type="caution">
    <text evidence="6">The sequence shown here is derived from an EMBL/GenBank/DDBJ whole genome shotgun (WGS) entry which is preliminary data.</text>
</comment>
<evidence type="ECO:0000313" key="6">
    <source>
        <dbReference type="EMBL" id="GAA4126200.1"/>
    </source>
</evidence>